<dbReference type="AlphaFoldDB" id="A0A7C8YRC9"/>
<feature type="signal peptide" evidence="1">
    <location>
        <begin position="1"/>
        <end position="23"/>
    </location>
</feature>
<reference evidence="2" key="1">
    <citation type="journal article" date="2013" name="J. Plant Res.">
        <title>Effect of fungi and light on seed germination of three Opuntia species from semiarid lands of central Mexico.</title>
        <authorList>
            <person name="Delgado-Sanchez P."/>
            <person name="Jimenez-Bremont J.F."/>
            <person name="Guerrero-Gonzalez Mde L."/>
            <person name="Flores J."/>
        </authorList>
    </citation>
    <scope>NUCLEOTIDE SEQUENCE</scope>
    <source>
        <tissue evidence="2">Cladode</tissue>
    </source>
</reference>
<sequence>MKLKKIFVCFHLVNLQAFPFGQSSSVSEVHPLGHHVTYSNPSRQIGFLLIRPRSTLCPNRSRMLSMPYNIIVGLSRDKPHAITRTSSGSPIGSNISGLNMPEFPISTHFPKPS</sequence>
<protein>
    <submittedName>
        <fullName evidence="2">Uncharacterized protein</fullName>
    </submittedName>
</protein>
<organism evidence="2">
    <name type="scientific">Opuntia streptacantha</name>
    <name type="common">Prickly pear cactus</name>
    <name type="synonym">Opuntia cardona</name>
    <dbReference type="NCBI Taxonomy" id="393608"/>
    <lineage>
        <taxon>Eukaryota</taxon>
        <taxon>Viridiplantae</taxon>
        <taxon>Streptophyta</taxon>
        <taxon>Embryophyta</taxon>
        <taxon>Tracheophyta</taxon>
        <taxon>Spermatophyta</taxon>
        <taxon>Magnoliopsida</taxon>
        <taxon>eudicotyledons</taxon>
        <taxon>Gunneridae</taxon>
        <taxon>Pentapetalae</taxon>
        <taxon>Caryophyllales</taxon>
        <taxon>Cactineae</taxon>
        <taxon>Cactaceae</taxon>
        <taxon>Opuntioideae</taxon>
        <taxon>Opuntia</taxon>
    </lineage>
</organism>
<feature type="chain" id="PRO_5036201143" evidence="1">
    <location>
        <begin position="24"/>
        <end position="113"/>
    </location>
</feature>
<evidence type="ECO:0000313" key="2">
    <source>
        <dbReference type="EMBL" id="MBA4624836.1"/>
    </source>
</evidence>
<accession>A0A7C8YRC9</accession>
<evidence type="ECO:0000256" key="1">
    <source>
        <dbReference type="SAM" id="SignalP"/>
    </source>
</evidence>
<proteinExistence type="predicted"/>
<keyword evidence="1" id="KW-0732">Signal</keyword>
<reference evidence="2" key="2">
    <citation type="submission" date="2020-07" db="EMBL/GenBank/DDBJ databases">
        <authorList>
            <person name="Vera ALvarez R."/>
            <person name="Arias-Moreno D.M."/>
            <person name="Jimenez-Jacinto V."/>
            <person name="Jimenez-Bremont J.F."/>
            <person name="Swaminathan K."/>
            <person name="Moose S.P."/>
            <person name="Guerrero-Gonzalez M.L."/>
            <person name="Marino-Ramirez L."/>
            <person name="Landsman D."/>
            <person name="Rodriguez-Kessler M."/>
            <person name="Delgado-Sanchez P."/>
        </authorList>
    </citation>
    <scope>NUCLEOTIDE SEQUENCE</scope>
    <source>
        <tissue evidence="2">Cladode</tissue>
    </source>
</reference>
<dbReference type="EMBL" id="GISG01049153">
    <property type="protein sequence ID" value="MBA4624836.1"/>
    <property type="molecule type" value="Transcribed_RNA"/>
</dbReference>
<name>A0A7C8YRC9_OPUST</name>
<dbReference type="EMBL" id="GISG01049133">
    <property type="protein sequence ID" value="MBA4624831.1"/>
    <property type="molecule type" value="Transcribed_RNA"/>
</dbReference>